<sequence length="1332" mass="145626">MVVGQDGCVECDLCCARVKISGSFANFAAHYDSRKCREGAKARKPTLDSRSAAAFKSFFTAPARTPIPDSSPPIRVSAAAPLSPSPKPSPTRQPIASSPASRPSSLPPSSPGASPSLSPLPTSLTPSCPVRPPDTPLPAPFPSVPDGERRRPHSPDPLSRQLLEELDFVIDGLPSSVPDAVEGDEIHTFAGWGIDVPDPELAWPCLNRALDRLIGYDRDVQAVSALVRRGQWGIAYVAGTIRHFVQTYPRQIEGVLLEPKVRKMIEAAILLGSRPYVPSPVCSERAGARAPCVAHADMRASTNLDRPSSPDVIEIVSYARTTKGKSAECKGFELVVPHGRSALASYPVLLHDDLNPPWSLHFIDGLLYLRATMCVRRTRNVSFVCDECAALPNNATLVNIVSRMDGGIHPNTKWTYHGAGGLLDLLRQKDRHQRNTILLHLNQTRHLAHIEGVLSTHKSILRAIASRRLPNVDQALRVAMRQGMSASSILQVVTDVSTGKYKPKGFTDDDRRIALVLLRLGGRRALDFAHLALGLPATSTVRAIAAAPPLQASPATPSVEDVVQNVDMAFGPLLRGAAAIRRPVHRTVGVDEIATEARLRWNDATNHVLGICREHIGERVRTIDSYEDVEVLVEEVKRKVIHHAVEATVCAVTLLSPDTRLGSARPIAVSGTCKAEKAPEHRKLLQTMLDGIAAAKALQGIRIVCYASDGASMRHKALRDMTTKRLLRRESNIFPYLGHLPLLDLWVGDDDLTVDKDYKHVAFKRVRNAVLRADGINVLGTLLTSEILCTHLRDESQILDLKEPTLTALFNVADKQDVNLAYRLAFLIWELRRVPIPNHREATYVQQRKAIALFADLWFNLMTPYICVTLSLSDQLLRLSTAAHMLLALYFHEGAKSRFLPNPLFIDIMLMIKNAYFCVAKAKADNPGSAWFLIWMGTDSLESIFGVVRTMVGNDSNADMLQLAQRLSHSVEVTNVFAEHKEWDRGPRRLQITALGPNMKPADNVDHINASSWLGDTCVDGVNLGACWSKGRFEAEDSHPLVRQSLESLPTDATILAPFGGAGLLFSSREADDSQEDGLEPAETQTSACEFEDQLQAEAAVSANTQFGHTIRVGDITMNKSRALAAAFRFRTSPNSTDRLRRVQGVSRYLSNYDEDGTTFSSTDSAGSALYVNHPIATLLLCEGNLFLAIGDVIRLKVHSKRSDHVSISLLNEPQAVQVTYQLLRLVPAPADNAGSPNPRWQASGLVSGLARTVAGPLVLPINPDLTGTPDGAPAFIFEGEQLLSLAMALNERIALSHASRSDAPKIAPDVQYPYRNDLGEYLICCPRDRSN</sequence>
<name>A0ACB8Q528_9AGAM</name>
<gene>
    <name evidence="1" type="ORF">K488DRAFT_64300</name>
</gene>
<evidence type="ECO:0000313" key="2">
    <source>
        <dbReference type="Proteomes" id="UP000814128"/>
    </source>
</evidence>
<evidence type="ECO:0000313" key="1">
    <source>
        <dbReference type="EMBL" id="KAI0026825.1"/>
    </source>
</evidence>
<proteinExistence type="predicted"/>
<reference evidence="1" key="2">
    <citation type="journal article" date="2022" name="New Phytol.">
        <title>Evolutionary transition to the ectomycorrhizal habit in the genomes of a hyperdiverse lineage of mushroom-forming fungi.</title>
        <authorList>
            <person name="Looney B."/>
            <person name="Miyauchi S."/>
            <person name="Morin E."/>
            <person name="Drula E."/>
            <person name="Courty P.E."/>
            <person name="Kohler A."/>
            <person name="Kuo A."/>
            <person name="LaButti K."/>
            <person name="Pangilinan J."/>
            <person name="Lipzen A."/>
            <person name="Riley R."/>
            <person name="Andreopoulos W."/>
            <person name="He G."/>
            <person name="Johnson J."/>
            <person name="Nolan M."/>
            <person name="Tritt A."/>
            <person name="Barry K.W."/>
            <person name="Grigoriev I.V."/>
            <person name="Nagy L.G."/>
            <person name="Hibbett D."/>
            <person name="Henrissat B."/>
            <person name="Matheny P.B."/>
            <person name="Labbe J."/>
            <person name="Martin F.M."/>
        </authorList>
    </citation>
    <scope>NUCLEOTIDE SEQUENCE</scope>
    <source>
        <strain evidence="1">EC-137</strain>
    </source>
</reference>
<comment type="caution">
    <text evidence="1">The sequence shown here is derived from an EMBL/GenBank/DDBJ whole genome shotgun (WGS) entry which is preliminary data.</text>
</comment>
<dbReference type="EMBL" id="MU274164">
    <property type="protein sequence ID" value="KAI0026825.1"/>
    <property type="molecule type" value="Genomic_DNA"/>
</dbReference>
<reference evidence="1" key="1">
    <citation type="submission" date="2021-02" db="EMBL/GenBank/DDBJ databases">
        <authorList>
            <consortium name="DOE Joint Genome Institute"/>
            <person name="Ahrendt S."/>
            <person name="Looney B.P."/>
            <person name="Miyauchi S."/>
            <person name="Morin E."/>
            <person name="Drula E."/>
            <person name="Courty P.E."/>
            <person name="Chicoki N."/>
            <person name="Fauchery L."/>
            <person name="Kohler A."/>
            <person name="Kuo A."/>
            <person name="Labutti K."/>
            <person name="Pangilinan J."/>
            <person name="Lipzen A."/>
            <person name="Riley R."/>
            <person name="Andreopoulos W."/>
            <person name="He G."/>
            <person name="Johnson J."/>
            <person name="Barry K.W."/>
            <person name="Grigoriev I.V."/>
            <person name="Nagy L."/>
            <person name="Hibbett D."/>
            <person name="Henrissat B."/>
            <person name="Matheny P.B."/>
            <person name="Labbe J."/>
            <person name="Martin F."/>
        </authorList>
    </citation>
    <scope>NUCLEOTIDE SEQUENCE</scope>
    <source>
        <strain evidence="1">EC-137</strain>
    </source>
</reference>
<organism evidence="1 2">
    <name type="scientific">Vararia minispora EC-137</name>
    <dbReference type="NCBI Taxonomy" id="1314806"/>
    <lineage>
        <taxon>Eukaryota</taxon>
        <taxon>Fungi</taxon>
        <taxon>Dikarya</taxon>
        <taxon>Basidiomycota</taxon>
        <taxon>Agaricomycotina</taxon>
        <taxon>Agaricomycetes</taxon>
        <taxon>Russulales</taxon>
        <taxon>Lachnocladiaceae</taxon>
        <taxon>Vararia</taxon>
    </lineage>
</organism>
<keyword evidence="2" id="KW-1185">Reference proteome</keyword>
<protein>
    <submittedName>
        <fullName evidence="1">Uncharacterized protein</fullName>
    </submittedName>
</protein>
<dbReference type="Proteomes" id="UP000814128">
    <property type="component" value="Unassembled WGS sequence"/>
</dbReference>
<accession>A0ACB8Q528</accession>